<proteinExistence type="predicted"/>
<evidence type="ECO:0008006" key="2">
    <source>
        <dbReference type="Google" id="ProtNLM"/>
    </source>
</evidence>
<dbReference type="EMBL" id="KM017070">
    <property type="protein sequence ID" value="AJW29193.1"/>
    <property type="molecule type" value="Genomic_DNA"/>
</dbReference>
<reference evidence="1" key="1">
    <citation type="submission" date="2014-06" db="EMBL/GenBank/DDBJ databases">
        <title>Molecular and ecological studies on carbamate pesticide degrading bacteria isolated from agricultural soils.</title>
        <authorList>
            <person name="Kim D.-U."/>
            <person name="Ka J.-O."/>
        </authorList>
    </citation>
    <scope>NUCLEOTIDE SEQUENCE</scope>
    <source>
        <strain evidence="1">NS2</strain>
        <plasmid evidence="1">201</plasmid>
    </source>
</reference>
<gene>
    <name evidence="1" type="ORF">plasmid201_005</name>
</gene>
<accession>A0A0D4ZZ23</accession>
<organism evidence="1">
    <name type="scientific">Sphingomonas sp. NS2</name>
    <dbReference type="NCBI Taxonomy" id="908605"/>
    <lineage>
        <taxon>Bacteria</taxon>
        <taxon>Pseudomonadati</taxon>
        <taxon>Pseudomonadota</taxon>
        <taxon>Alphaproteobacteria</taxon>
        <taxon>Sphingomonadales</taxon>
        <taxon>Sphingomonadaceae</taxon>
        <taxon>Sphingomonas</taxon>
    </lineage>
</organism>
<name>A0A0D4ZZ23_9SPHN</name>
<dbReference type="InterPro" id="IPR019238">
    <property type="entry name" value="AbiEi_2"/>
</dbReference>
<dbReference type="AlphaFoldDB" id="A0A0D4ZZ23"/>
<evidence type="ECO:0000313" key="1">
    <source>
        <dbReference type="EMBL" id="AJW29193.1"/>
    </source>
</evidence>
<dbReference type="Pfam" id="PF09952">
    <property type="entry name" value="AbiEi_2"/>
    <property type="match status" value="1"/>
</dbReference>
<sequence length="350" mass="38749">MNAEREAARSLELFLANLPNVEIEEILRDDPSNSDKGIDIRVEGRFADRPLHLAVDVKSSGQPRIVRDAARQLRTYLRDAHSDAIPIVMAPYLSPQARDVCKDERVGYLDFMGNALIAFDSVYIEREVPGRPETERRVLRSLYQPKSARILRRLLAEPGRNWRTVELAEAAQVSVGLVSNVGSVLRERGWADQTDAGLLLSAPGDLLDSWAENYRPPQGEEFRRHTTLHGSRLAERLRGLDALDGKVALASFSAAEWLSPFARHPNHYFYADEAGLAALDQLLATTEAPKGANVIIVVPEEEGVLDDAIPVGEGRIATSPVQTYLDLMQGGDRGQEAAAHLRQKLLHRAS</sequence>
<keyword evidence="1" id="KW-0614">Plasmid</keyword>
<protein>
    <recommendedName>
        <fullName evidence="2">HTH crp-type domain-containing protein</fullName>
    </recommendedName>
</protein>
<geneLocation type="plasmid" evidence="1">
    <name>201</name>
</geneLocation>